<dbReference type="InterPro" id="IPR036457">
    <property type="entry name" value="PPM-type-like_dom_sf"/>
</dbReference>
<protein>
    <recommendedName>
        <fullName evidence="6">PAS domain S-box-containing protein</fullName>
    </recommendedName>
</protein>
<sequence>MLTLLLDKQLQYQTNEWQIQQQNGRKTAVDVRVSHFVSGDRTLFSMQLRDISQQKQFASESAWGISLLRELTRELEFRRYAVDQHSIVSITDFDGNITYANEKFLSISGYSKQELIGRKHSVLRSGIQNDAFYHQLWQTLRKGQVWHGEIANRKKDGSLYWVASTIVPWISETEPTRYISIETDITHQKQTEHSLAALRRRELRTGFEIQKNMLWGKPPAYLRHTRIATFSEASQGVDGDFFAFNRYSEHCFEVLVGDVMGKGIPAALIGAGVKNCYNEALVQLLVESNGISLPEPEHIINHIHQTLTSRLISLNAFVTLALYRFDLKNLCLSYVNAGHTPGVLLRNREYQTRQLLGDNLPIGVIEHEIYKQISIPIQHGDALLAYSDGITEVKDGKNEDFGEQRLAEFMIKAKMASLPPALILQHLRNTLRLFSGNPVLTDDQTAIFIELEHLPVTCTHSEYPVETPAWHEFSWDLTKLSMLREKILQYCAALDEMKTHALILATYEAATNVLRHSPPHLNDQNLFFKLSGTGRGIMAELAYVGTPYQPPAEIVPDLSGDKDGGYGLFIIQQSVSEVRYLTPLPDVCIIQLEQYYS</sequence>
<dbReference type="Gene3D" id="3.60.40.10">
    <property type="entry name" value="PPM-type phosphatase domain"/>
    <property type="match status" value="1"/>
</dbReference>
<dbReference type="InterPro" id="IPR001932">
    <property type="entry name" value="PPM-type_phosphatase-like_dom"/>
</dbReference>
<feature type="domain" description="PAC" evidence="3">
    <location>
        <begin position="146"/>
        <end position="197"/>
    </location>
</feature>
<dbReference type="SMART" id="SM00091">
    <property type="entry name" value="PAS"/>
    <property type="match status" value="1"/>
</dbReference>
<dbReference type="InterPro" id="IPR000014">
    <property type="entry name" value="PAS"/>
</dbReference>
<dbReference type="NCBIfam" id="TIGR00229">
    <property type="entry name" value="sensory_box"/>
    <property type="match status" value="1"/>
</dbReference>
<dbReference type="Gene3D" id="3.30.565.10">
    <property type="entry name" value="Histidine kinase-like ATPase, C-terminal domain"/>
    <property type="match status" value="1"/>
</dbReference>
<dbReference type="Pfam" id="PF13426">
    <property type="entry name" value="PAS_9"/>
    <property type="match status" value="1"/>
</dbReference>
<dbReference type="PROSITE" id="PS50113">
    <property type="entry name" value="PAC"/>
    <property type="match status" value="1"/>
</dbReference>
<dbReference type="Gene3D" id="3.30.450.20">
    <property type="entry name" value="PAS domain"/>
    <property type="match status" value="1"/>
</dbReference>
<reference evidence="5" key="1">
    <citation type="journal article" date="2019" name="Int. J. Syst. Evol. Microbiol.">
        <title>The Global Catalogue of Microorganisms (GCM) 10K type strain sequencing project: providing services to taxonomists for standard genome sequencing and annotation.</title>
        <authorList>
            <consortium name="The Broad Institute Genomics Platform"/>
            <consortium name="The Broad Institute Genome Sequencing Center for Infectious Disease"/>
            <person name="Wu L."/>
            <person name="Ma J."/>
        </authorList>
    </citation>
    <scope>NUCLEOTIDE SEQUENCE [LARGE SCALE GENOMIC DNA]</scope>
    <source>
        <strain evidence="5">KCTC 23917</strain>
    </source>
</reference>
<name>A0ABQ2XWT4_9BURK</name>
<dbReference type="InterPro" id="IPR000700">
    <property type="entry name" value="PAS-assoc_C"/>
</dbReference>
<dbReference type="InterPro" id="IPR001610">
    <property type="entry name" value="PAC"/>
</dbReference>
<evidence type="ECO:0000313" key="4">
    <source>
        <dbReference type="EMBL" id="GGX36596.1"/>
    </source>
</evidence>
<comment type="caution">
    <text evidence="4">The sequence shown here is derived from an EMBL/GenBank/DDBJ whole genome shotgun (WGS) entry which is preliminary data.</text>
</comment>
<keyword evidence="1" id="KW-0378">Hydrolase</keyword>
<dbReference type="EMBL" id="BMYU01000002">
    <property type="protein sequence ID" value="GGX36596.1"/>
    <property type="molecule type" value="Genomic_DNA"/>
</dbReference>
<evidence type="ECO:0000259" key="2">
    <source>
        <dbReference type="PROSITE" id="PS50112"/>
    </source>
</evidence>
<evidence type="ECO:0008006" key="6">
    <source>
        <dbReference type="Google" id="ProtNLM"/>
    </source>
</evidence>
<gene>
    <name evidence="4" type="ORF">GCM10010946_13050</name>
</gene>
<feature type="domain" description="PAS" evidence="2">
    <location>
        <begin position="73"/>
        <end position="118"/>
    </location>
</feature>
<accession>A0ABQ2XWT4</accession>
<dbReference type="SUPFAM" id="SSF55785">
    <property type="entry name" value="PYP-like sensor domain (PAS domain)"/>
    <property type="match status" value="1"/>
</dbReference>
<dbReference type="PANTHER" id="PTHR43156">
    <property type="entry name" value="STAGE II SPORULATION PROTEIN E-RELATED"/>
    <property type="match status" value="1"/>
</dbReference>
<dbReference type="Pfam" id="PF13581">
    <property type="entry name" value="HATPase_c_2"/>
    <property type="match status" value="1"/>
</dbReference>
<dbReference type="SUPFAM" id="SSF81606">
    <property type="entry name" value="PP2C-like"/>
    <property type="match status" value="1"/>
</dbReference>
<evidence type="ECO:0000313" key="5">
    <source>
        <dbReference type="Proteomes" id="UP000653343"/>
    </source>
</evidence>
<dbReference type="InterPro" id="IPR052016">
    <property type="entry name" value="Bact_Sigma-Reg"/>
</dbReference>
<dbReference type="PROSITE" id="PS50112">
    <property type="entry name" value="PAS"/>
    <property type="match status" value="1"/>
</dbReference>
<organism evidence="4 5">
    <name type="scientific">Undibacterium squillarum</name>
    <dbReference type="NCBI Taxonomy" id="1131567"/>
    <lineage>
        <taxon>Bacteria</taxon>
        <taxon>Pseudomonadati</taxon>
        <taxon>Pseudomonadota</taxon>
        <taxon>Betaproteobacteria</taxon>
        <taxon>Burkholderiales</taxon>
        <taxon>Oxalobacteraceae</taxon>
        <taxon>Undibacterium</taxon>
    </lineage>
</organism>
<dbReference type="CDD" id="cd00130">
    <property type="entry name" value="PAS"/>
    <property type="match status" value="1"/>
</dbReference>
<dbReference type="InterPro" id="IPR003594">
    <property type="entry name" value="HATPase_dom"/>
</dbReference>
<keyword evidence="5" id="KW-1185">Reference proteome</keyword>
<dbReference type="SMART" id="SM00331">
    <property type="entry name" value="PP2C_SIG"/>
    <property type="match status" value="1"/>
</dbReference>
<dbReference type="SMART" id="SM00086">
    <property type="entry name" value="PAC"/>
    <property type="match status" value="2"/>
</dbReference>
<dbReference type="Pfam" id="PF07228">
    <property type="entry name" value="SpoIIE"/>
    <property type="match status" value="1"/>
</dbReference>
<dbReference type="CDD" id="cd16936">
    <property type="entry name" value="HATPase_RsbW-like"/>
    <property type="match status" value="1"/>
</dbReference>
<evidence type="ECO:0000259" key="3">
    <source>
        <dbReference type="PROSITE" id="PS50113"/>
    </source>
</evidence>
<proteinExistence type="predicted"/>
<dbReference type="InterPro" id="IPR035965">
    <property type="entry name" value="PAS-like_dom_sf"/>
</dbReference>
<dbReference type="InterPro" id="IPR036890">
    <property type="entry name" value="HATPase_C_sf"/>
</dbReference>
<dbReference type="PANTHER" id="PTHR43156:SF2">
    <property type="entry name" value="STAGE II SPORULATION PROTEIN E"/>
    <property type="match status" value="1"/>
</dbReference>
<dbReference type="Proteomes" id="UP000653343">
    <property type="component" value="Unassembled WGS sequence"/>
</dbReference>
<evidence type="ECO:0000256" key="1">
    <source>
        <dbReference type="ARBA" id="ARBA00022801"/>
    </source>
</evidence>